<sequence length="268" mass="30915">MTVSINWEEIWERNIQDIASRTTVDYWESRAEDYSDMVLNSAFHHGEQIRQFCFSEGLADSESQVIDIGSGPGALTIPFARNVQSVTAIEPAAQMIQKLEENAKGENLKNIYPLQKTWQEVNTRQFEKSFDLVLCCHSLWHFPDIMVQLKRMDMVSRGYCCIAGGFGTSEDSAYLYKTLRIREMEFDQFHCLFNLLNSKGMRPNVTVLPYETHRSERSAISSMEQVVQKYRPLTSKDTEIIRDYVKSRLKDGIVSSNGLMGLLWWRVA</sequence>
<dbReference type="EMBL" id="CP000254">
    <property type="protein sequence ID" value="ABD39979.1"/>
    <property type="molecule type" value="Genomic_DNA"/>
</dbReference>
<evidence type="ECO:0000313" key="2">
    <source>
        <dbReference type="EMBL" id="ABD39979.1"/>
    </source>
</evidence>
<reference evidence="3" key="1">
    <citation type="journal article" date="2016" name="Stand. Genomic Sci.">
        <title>Complete genome sequence of Methanospirillum hungatei type strain JF1.</title>
        <authorList>
            <person name="Gunsalus R.P."/>
            <person name="Cook L.E."/>
            <person name="Crable B."/>
            <person name="Rohlin L."/>
            <person name="McDonald E."/>
            <person name="Mouttaki H."/>
            <person name="Sieber J.R."/>
            <person name="Poweleit N."/>
            <person name="Zhou H."/>
            <person name="Lapidus A.L."/>
            <person name="Daligault H.E."/>
            <person name="Land M."/>
            <person name="Gilna P."/>
            <person name="Ivanova N."/>
            <person name="Kyrpides N."/>
            <person name="Culley D.E."/>
            <person name="McInerney M.J."/>
        </authorList>
    </citation>
    <scope>NUCLEOTIDE SEQUENCE [LARGE SCALE GENOMIC DNA]</scope>
    <source>
        <strain evidence="3">ATCC 27890 / DSM 864 / NBRC 100397 / JF-1</strain>
    </source>
</reference>
<dbReference type="CDD" id="cd02440">
    <property type="entry name" value="AdoMet_MTases"/>
    <property type="match status" value="1"/>
</dbReference>
<dbReference type="OrthoDB" id="57427at2157"/>
<dbReference type="InterPro" id="IPR029063">
    <property type="entry name" value="SAM-dependent_MTases_sf"/>
</dbReference>
<dbReference type="InParanoid" id="Q2FL96"/>
<name>Q2FL96_METHJ</name>
<feature type="domain" description="Methyltransferase" evidence="1">
    <location>
        <begin position="65"/>
        <end position="144"/>
    </location>
</feature>
<accession>Q2FL96</accession>
<dbReference type="Pfam" id="PF13649">
    <property type="entry name" value="Methyltransf_25"/>
    <property type="match status" value="1"/>
</dbReference>
<dbReference type="RefSeq" id="WP_011447274.1">
    <property type="nucleotide sequence ID" value="NC_007796.1"/>
</dbReference>
<evidence type="ECO:0000259" key="1">
    <source>
        <dbReference type="Pfam" id="PF13649"/>
    </source>
</evidence>
<dbReference type="InterPro" id="IPR050723">
    <property type="entry name" value="CFA/CMAS"/>
</dbReference>
<organism evidence="2 3">
    <name type="scientific">Methanospirillum hungatei JF-1 (strain ATCC 27890 / DSM 864 / NBRC 100397 / JF-1)</name>
    <dbReference type="NCBI Taxonomy" id="323259"/>
    <lineage>
        <taxon>Archaea</taxon>
        <taxon>Methanobacteriati</taxon>
        <taxon>Methanobacteriota</taxon>
        <taxon>Stenosarchaea group</taxon>
        <taxon>Methanomicrobia</taxon>
        <taxon>Methanomicrobiales</taxon>
        <taxon>Methanospirillaceae</taxon>
        <taxon>Methanospirillum</taxon>
    </lineage>
</organism>
<dbReference type="PANTHER" id="PTHR43667">
    <property type="entry name" value="CYCLOPROPANE-FATTY-ACYL-PHOSPHOLIPID SYNTHASE"/>
    <property type="match status" value="1"/>
</dbReference>
<dbReference type="PANTHER" id="PTHR43667:SF2">
    <property type="entry name" value="FATTY ACID C-METHYL TRANSFERASE"/>
    <property type="match status" value="1"/>
</dbReference>
<dbReference type="eggNOG" id="arCOG01634">
    <property type="taxonomic scope" value="Archaea"/>
</dbReference>
<dbReference type="GeneID" id="3923862"/>
<dbReference type="InterPro" id="IPR041698">
    <property type="entry name" value="Methyltransf_25"/>
</dbReference>
<protein>
    <recommendedName>
        <fullName evidence="1">Methyltransferase domain-containing protein</fullName>
    </recommendedName>
</protein>
<dbReference type="Proteomes" id="UP000001941">
    <property type="component" value="Chromosome"/>
</dbReference>
<evidence type="ECO:0000313" key="3">
    <source>
        <dbReference type="Proteomes" id="UP000001941"/>
    </source>
</evidence>
<dbReference type="HOGENOM" id="CLU_060275_1_1_2"/>
<dbReference type="KEGG" id="mhu:Mhun_0206"/>
<dbReference type="STRING" id="323259.Mhun_0206"/>
<proteinExistence type="predicted"/>
<dbReference type="Gene3D" id="3.40.50.150">
    <property type="entry name" value="Vaccinia Virus protein VP39"/>
    <property type="match status" value="1"/>
</dbReference>
<keyword evidence="3" id="KW-1185">Reference proteome</keyword>
<gene>
    <name evidence="2" type="ordered locus">Mhun_0206</name>
</gene>
<dbReference type="EnsemblBacteria" id="ABD39979">
    <property type="protein sequence ID" value="ABD39979"/>
    <property type="gene ID" value="Mhun_0206"/>
</dbReference>
<dbReference type="SUPFAM" id="SSF53335">
    <property type="entry name" value="S-adenosyl-L-methionine-dependent methyltransferases"/>
    <property type="match status" value="1"/>
</dbReference>
<dbReference type="AlphaFoldDB" id="Q2FL96"/>